<dbReference type="RefSeq" id="WP_073003218.1">
    <property type="nucleotide sequence ID" value="NZ_FQUM01000011.1"/>
</dbReference>
<keyword evidence="1" id="KW-0998">Cell outer membrane</keyword>
<dbReference type="InterPro" id="IPR012910">
    <property type="entry name" value="Plug_dom"/>
</dbReference>
<name>A0A1M5F6P8_9BACT</name>
<proteinExistence type="inferred from homology"/>
<feature type="signal peptide" evidence="2">
    <location>
        <begin position="1"/>
        <end position="20"/>
    </location>
</feature>
<sequence>MRNIILTFLFVALSISVANAQIKRISGSVTTSGTGVPVSGVSVVVKGTTLGTVTNQDGYYQLNLSGDSPVLVFSYIGMKTRELPVEGSILDVAMIPDNVDVDEVVVVAYGTTVKNQFTGSVSSIDGARLEQFQTANFTKALQGLSAGVLATSGSGQPGEDADIRIRGFSTFGDASPLVVLDGFPYDGSLSALPLSEIESVSILKDASATVLYGSRAANGVIIITTKSGTKGPSKLDLKVSYGISNRAIPDYDKVTVPEYYELQWEGIRNALVAGGTNPDDANSMASQQLISVLGGYNAYNVPAGEVVDENGAINPDAELLWNDSWQDQLFVTGQRKEVTINSSGGTDKTTYFLSGGMLDEGGIISASNLKRFSARANIKTQIRSWINAGINLSGSLSEQNYPVSSGSSYLNSFMFSGLIAPIYPVYLYNEKGEVQTDAEGNKLFDFGTGFDRARAFASNLNPLGTITHDKREYKKDVFTLRSFINFELAEGLSFNASVGADYFAYSGLTHQNMKYGDGQNFNGRSARQTNRMFSYTANQLLRYVTGFGGHSVNAMAGHESYSYKLNTLAATRSGFPFPELVELDAAAIPEKSGSSEDNYRLESYLVKVEYDYDKRFFASFNMRADGNSRFAENARWGSFWGMGLSWIISHEEFLQDFTALNLLRIKASYGEQGNDKVGSYYGYQGLYKTGVNNIDFPGILASRLPTPVLTWESLNSLNMGVEAEFLNRYSINFEYYIRNNSDLLFEKPLPPSTGFTSIDANIAELSNVGFDLELGGLILNAKNVVWNLDLNLGHFKNKIKELPQKSIISGNKLWQEGASIYDFWVEEFAGVDSETGKTLWRYTDADTGEKGVTTSYSKATRYYAGSAIPDLFGGINNTIKIFDFDLSVLLSFGIGGKVMDSGYQWLMHSGQYGYSFHRDILDRWTPENSQAIIPAIDGDSYTNRRSSRFLTDASYFNLKNISLGYNFPEAVISKLNLAGIKLKFTADNLALATARKGLDPQFSLDGSYGKVYVPIRTLSVGVDVQF</sequence>
<keyword evidence="1" id="KW-1134">Transmembrane beta strand</keyword>
<dbReference type="Gene3D" id="2.170.130.10">
    <property type="entry name" value="TonB-dependent receptor, plug domain"/>
    <property type="match status" value="1"/>
</dbReference>
<dbReference type="AlphaFoldDB" id="A0A1M5F6P8"/>
<organism evidence="4 5">
    <name type="scientific">Mariniphaga anaerophila</name>
    <dbReference type="NCBI Taxonomy" id="1484053"/>
    <lineage>
        <taxon>Bacteria</taxon>
        <taxon>Pseudomonadati</taxon>
        <taxon>Bacteroidota</taxon>
        <taxon>Bacteroidia</taxon>
        <taxon>Marinilabiliales</taxon>
        <taxon>Prolixibacteraceae</taxon>
        <taxon>Mariniphaga</taxon>
    </lineage>
</organism>
<reference evidence="4 5" key="1">
    <citation type="submission" date="2016-11" db="EMBL/GenBank/DDBJ databases">
        <authorList>
            <person name="Jaros S."/>
            <person name="Januszkiewicz K."/>
            <person name="Wedrychowicz H."/>
        </authorList>
    </citation>
    <scope>NUCLEOTIDE SEQUENCE [LARGE SCALE GENOMIC DNA]</scope>
    <source>
        <strain evidence="4 5">DSM 26910</strain>
    </source>
</reference>
<dbReference type="Gene3D" id="2.60.40.1120">
    <property type="entry name" value="Carboxypeptidase-like, regulatory domain"/>
    <property type="match status" value="1"/>
</dbReference>
<protein>
    <submittedName>
        <fullName evidence="4">TonB-linked outer membrane protein, SusC/RagA family</fullName>
    </submittedName>
</protein>
<keyword evidence="1" id="KW-0813">Transport</keyword>
<keyword evidence="1" id="KW-0472">Membrane</keyword>
<evidence type="ECO:0000313" key="4">
    <source>
        <dbReference type="EMBL" id="SHF87226.1"/>
    </source>
</evidence>
<dbReference type="NCBIfam" id="TIGR04057">
    <property type="entry name" value="SusC_RagA_signa"/>
    <property type="match status" value="1"/>
</dbReference>
<feature type="domain" description="TonB-dependent receptor plug" evidence="3">
    <location>
        <begin position="115"/>
        <end position="220"/>
    </location>
</feature>
<dbReference type="STRING" id="1484053.SAMN05444274_11142"/>
<dbReference type="PROSITE" id="PS52016">
    <property type="entry name" value="TONB_DEPENDENT_REC_3"/>
    <property type="match status" value="1"/>
</dbReference>
<dbReference type="InterPro" id="IPR023997">
    <property type="entry name" value="TonB-dep_OMP_SusC/RagA_CS"/>
</dbReference>
<dbReference type="GO" id="GO:0009279">
    <property type="term" value="C:cell outer membrane"/>
    <property type="evidence" value="ECO:0007669"/>
    <property type="project" value="UniProtKB-SubCell"/>
</dbReference>
<comment type="similarity">
    <text evidence="1">Belongs to the TonB-dependent receptor family.</text>
</comment>
<dbReference type="NCBIfam" id="TIGR04056">
    <property type="entry name" value="OMP_RagA_SusC"/>
    <property type="match status" value="1"/>
</dbReference>
<dbReference type="OrthoDB" id="9768177at2"/>
<evidence type="ECO:0000259" key="3">
    <source>
        <dbReference type="Pfam" id="PF07715"/>
    </source>
</evidence>
<dbReference type="Pfam" id="PF13715">
    <property type="entry name" value="CarbopepD_reg_2"/>
    <property type="match status" value="1"/>
</dbReference>
<dbReference type="Proteomes" id="UP000184164">
    <property type="component" value="Unassembled WGS sequence"/>
</dbReference>
<accession>A0A1M5F6P8</accession>
<keyword evidence="5" id="KW-1185">Reference proteome</keyword>
<keyword evidence="2" id="KW-0732">Signal</keyword>
<evidence type="ECO:0000256" key="2">
    <source>
        <dbReference type="SAM" id="SignalP"/>
    </source>
</evidence>
<keyword evidence="1" id="KW-0812">Transmembrane</keyword>
<dbReference type="InterPro" id="IPR008969">
    <property type="entry name" value="CarboxyPept-like_regulatory"/>
</dbReference>
<dbReference type="InterPro" id="IPR039426">
    <property type="entry name" value="TonB-dep_rcpt-like"/>
</dbReference>
<dbReference type="InterPro" id="IPR023996">
    <property type="entry name" value="TonB-dep_OMP_SusC/RagA"/>
</dbReference>
<evidence type="ECO:0000256" key="1">
    <source>
        <dbReference type="PROSITE-ProRule" id="PRU01360"/>
    </source>
</evidence>
<evidence type="ECO:0000313" key="5">
    <source>
        <dbReference type="Proteomes" id="UP000184164"/>
    </source>
</evidence>
<feature type="chain" id="PRO_5013177738" evidence="2">
    <location>
        <begin position="21"/>
        <end position="1026"/>
    </location>
</feature>
<dbReference type="Pfam" id="PF07715">
    <property type="entry name" value="Plug"/>
    <property type="match status" value="1"/>
</dbReference>
<dbReference type="SUPFAM" id="SSF56935">
    <property type="entry name" value="Porins"/>
    <property type="match status" value="1"/>
</dbReference>
<dbReference type="EMBL" id="FQUM01000011">
    <property type="protein sequence ID" value="SHF87226.1"/>
    <property type="molecule type" value="Genomic_DNA"/>
</dbReference>
<comment type="subcellular location">
    <subcellularLocation>
        <location evidence="1">Cell outer membrane</location>
        <topology evidence="1">Multi-pass membrane protein</topology>
    </subcellularLocation>
</comment>
<gene>
    <name evidence="4" type="ORF">SAMN05444274_11142</name>
</gene>
<dbReference type="SUPFAM" id="SSF49464">
    <property type="entry name" value="Carboxypeptidase regulatory domain-like"/>
    <property type="match status" value="1"/>
</dbReference>
<dbReference type="InterPro" id="IPR037066">
    <property type="entry name" value="Plug_dom_sf"/>
</dbReference>